<comment type="caution">
    <text evidence="2">The sequence shown here is derived from an EMBL/GenBank/DDBJ whole genome shotgun (WGS) entry which is preliminary data.</text>
</comment>
<dbReference type="Pfam" id="PF10604">
    <property type="entry name" value="Polyketide_cyc2"/>
    <property type="match status" value="1"/>
</dbReference>
<reference evidence="2 3" key="1">
    <citation type="submission" date="2015-05" db="EMBL/GenBank/DDBJ databases">
        <title>Draft genome sequence of the bacterium Gordonia jacobaea a new member of the Gordonia genus.</title>
        <authorList>
            <person name="Jimenez-Galisteo G."/>
            <person name="Dominguez A."/>
            <person name="Munoz E."/>
            <person name="Vinas M."/>
        </authorList>
    </citation>
    <scope>NUCLEOTIDE SEQUENCE [LARGE SCALE GENOMIC DNA]</scope>
    <source>
        <strain evidence="3">mv1</strain>
    </source>
</reference>
<dbReference type="CDD" id="cd07812">
    <property type="entry name" value="SRPBCC"/>
    <property type="match status" value="1"/>
</dbReference>
<feature type="transmembrane region" description="Helical" evidence="1">
    <location>
        <begin position="117"/>
        <end position="136"/>
    </location>
</feature>
<dbReference type="InterPro" id="IPR023393">
    <property type="entry name" value="START-like_dom_sf"/>
</dbReference>
<keyword evidence="1" id="KW-1133">Transmembrane helix</keyword>
<protein>
    <submittedName>
        <fullName evidence="2">Polyketide cyclase</fullName>
    </submittedName>
</protein>
<dbReference type="InterPro" id="IPR019587">
    <property type="entry name" value="Polyketide_cyclase/dehydratase"/>
</dbReference>
<keyword evidence="1" id="KW-0472">Membrane</keyword>
<keyword evidence="1" id="KW-0812">Transmembrane</keyword>
<organism evidence="2 3">
    <name type="scientific">Gordonia jacobaea</name>
    <dbReference type="NCBI Taxonomy" id="122202"/>
    <lineage>
        <taxon>Bacteria</taxon>
        <taxon>Bacillati</taxon>
        <taxon>Actinomycetota</taxon>
        <taxon>Actinomycetes</taxon>
        <taxon>Mycobacteriales</taxon>
        <taxon>Gordoniaceae</taxon>
        <taxon>Gordonia</taxon>
    </lineage>
</organism>
<evidence type="ECO:0000256" key="1">
    <source>
        <dbReference type="SAM" id="Phobius"/>
    </source>
</evidence>
<gene>
    <name evidence="2" type="ORF">ABW18_18490</name>
</gene>
<name>A0ABR5I8M3_9ACTN</name>
<dbReference type="SUPFAM" id="SSF55961">
    <property type="entry name" value="Bet v1-like"/>
    <property type="match status" value="1"/>
</dbReference>
<sequence>MRIPSTVRRAVADVSVSFDAPPDEVFDYLVDPENRPQWQASLRAIADLMPLGDHPGDVGTSWTDVTVVPCVRPRMDVVRSARPRRWVEIGQWRFVDAALVLTVDRASDGSTTVGARAVLTLPIMLAPVFIPLAVVVPPAVRLDLRSAASAITARRERADQGS</sequence>
<dbReference type="RefSeq" id="WP_049700494.1">
    <property type="nucleotide sequence ID" value="NZ_JAQDQF010000007.1"/>
</dbReference>
<dbReference type="EMBL" id="LDTZ01000021">
    <property type="protein sequence ID" value="KNA90048.1"/>
    <property type="molecule type" value="Genomic_DNA"/>
</dbReference>
<dbReference type="Gene3D" id="3.30.530.20">
    <property type="match status" value="1"/>
</dbReference>
<keyword evidence="3" id="KW-1185">Reference proteome</keyword>
<dbReference type="Proteomes" id="UP000037247">
    <property type="component" value="Unassembled WGS sequence"/>
</dbReference>
<accession>A0ABR5I8M3</accession>
<evidence type="ECO:0000313" key="3">
    <source>
        <dbReference type="Proteomes" id="UP000037247"/>
    </source>
</evidence>
<evidence type="ECO:0000313" key="2">
    <source>
        <dbReference type="EMBL" id="KNA90048.1"/>
    </source>
</evidence>
<proteinExistence type="predicted"/>